<gene>
    <name evidence="1" type="ORF">PsorP6_009906</name>
</gene>
<dbReference type="EMBL" id="CM047584">
    <property type="protein sequence ID" value="KAI9912204.1"/>
    <property type="molecule type" value="Genomic_DNA"/>
</dbReference>
<keyword evidence="2" id="KW-1185">Reference proteome</keyword>
<sequence length="150" mass="17662">MTAFGSYYRNFGFWCGCMHNVRKQNCPGSWNDVNTSRKFREKLILPARTLTDYGVLADLAFPVINANKIVTPLKDGELQRVVREGVSQLLLEAVHNAIAFLPLLHPLPYNPVTRQLRLNNINFWYNRRVLRTSITKKERFYYRTRDNHQY</sequence>
<reference evidence="1 2" key="1">
    <citation type="journal article" date="2022" name="bioRxiv">
        <title>The genome of the oomycete Peronosclerospora sorghi, a cosmopolitan pathogen of maize and sorghum, is inflated with dispersed pseudogenes.</title>
        <authorList>
            <person name="Fletcher K."/>
            <person name="Martin F."/>
            <person name="Isakeit T."/>
            <person name="Cavanaugh K."/>
            <person name="Magill C."/>
            <person name="Michelmore R."/>
        </authorList>
    </citation>
    <scope>NUCLEOTIDE SEQUENCE [LARGE SCALE GENOMIC DNA]</scope>
    <source>
        <strain evidence="1">P6</strain>
    </source>
</reference>
<evidence type="ECO:0000313" key="1">
    <source>
        <dbReference type="EMBL" id="KAI9912204.1"/>
    </source>
</evidence>
<name>A0ACC0W0E3_9STRA</name>
<protein>
    <submittedName>
        <fullName evidence="1">Uncharacterized protein</fullName>
    </submittedName>
</protein>
<comment type="caution">
    <text evidence="1">The sequence shown here is derived from an EMBL/GenBank/DDBJ whole genome shotgun (WGS) entry which is preliminary data.</text>
</comment>
<proteinExistence type="predicted"/>
<organism evidence="1 2">
    <name type="scientific">Peronosclerospora sorghi</name>
    <dbReference type="NCBI Taxonomy" id="230839"/>
    <lineage>
        <taxon>Eukaryota</taxon>
        <taxon>Sar</taxon>
        <taxon>Stramenopiles</taxon>
        <taxon>Oomycota</taxon>
        <taxon>Peronosporomycetes</taxon>
        <taxon>Peronosporales</taxon>
        <taxon>Peronosporaceae</taxon>
        <taxon>Peronosclerospora</taxon>
    </lineage>
</organism>
<dbReference type="Proteomes" id="UP001163321">
    <property type="component" value="Chromosome 5"/>
</dbReference>
<accession>A0ACC0W0E3</accession>
<evidence type="ECO:0000313" key="2">
    <source>
        <dbReference type="Proteomes" id="UP001163321"/>
    </source>
</evidence>